<dbReference type="Proteomes" id="UP000198287">
    <property type="component" value="Unassembled WGS sequence"/>
</dbReference>
<reference evidence="1 2" key="1">
    <citation type="submission" date="2015-12" db="EMBL/GenBank/DDBJ databases">
        <title>The genome of Folsomia candida.</title>
        <authorList>
            <person name="Faddeeva A."/>
            <person name="Derks M.F."/>
            <person name="Anvar Y."/>
            <person name="Smit S."/>
            <person name="Van Straalen N."/>
            <person name="Roelofs D."/>
        </authorList>
    </citation>
    <scope>NUCLEOTIDE SEQUENCE [LARGE SCALE GENOMIC DNA]</scope>
    <source>
        <strain evidence="1 2">VU population</strain>
        <tissue evidence="1">Whole body</tissue>
    </source>
</reference>
<protein>
    <submittedName>
        <fullName evidence="1">Uncharacterized protein</fullName>
    </submittedName>
</protein>
<name>A0A226DKP4_FOLCA</name>
<gene>
    <name evidence="1" type="ORF">Fcan01_20346</name>
</gene>
<evidence type="ECO:0000313" key="2">
    <source>
        <dbReference type="Proteomes" id="UP000198287"/>
    </source>
</evidence>
<accession>A0A226DKP4</accession>
<keyword evidence="2" id="KW-1185">Reference proteome</keyword>
<proteinExistence type="predicted"/>
<comment type="caution">
    <text evidence="1">The sequence shown here is derived from an EMBL/GenBank/DDBJ whole genome shotgun (WGS) entry which is preliminary data.</text>
</comment>
<sequence>MAKKHPVTPHISGPPIPDFVDAITTYESCLGHAITIPAQEIAARTSEELELCLHFVSSGCTIFLEEATYTCNIDLRVDHVAIVGRGAKTVIDLCRDNSIEISANHCTLSNLKVAFSSFGSSVISLRGSQNEINDIEVTHYLNVPVVSQDASFWDIIIEGSHNILQRVKINCSIFENFYIVVTKYATNVVISDLLVTKGRVECIKKGMFCSTVKLEGDLQDTVGVCCKGLSCKPVAISDSAGSCQ</sequence>
<dbReference type="EMBL" id="LNIX01000018">
    <property type="protein sequence ID" value="OXA45247.1"/>
    <property type="molecule type" value="Genomic_DNA"/>
</dbReference>
<evidence type="ECO:0000313" key="1">
    <source>
        <dbReference type="EMBL" id="OXA45247.1"/>
    </source>
</evidence>
<dbReference type="SUPFAM" id="SSF51126">
    <property type="entry name" value="Pectin lyase-like"/>
    <property type="match status" value="1"/>
</dbReference>
<organism evidence="1 2">
    <name type="scientific">Folsomia candida</name>
    <name type="common">Springtail</name>
    <dbReference type="NCBI Taxonomy" id="158441"/>
    <lineage>
        <taxon>Eukaryota</taxon>
        <taxon>Metazoa</taxon>
        <taxon>Ecdysozoa</taxon>
        <taxon>Arthropoda</taxon>
        <taxon>Hexapoda</taxon>
        <taxon>Collembola</taxon>
        <taxon>Entomobryomorpha</taxon>
        <taxon>Isotomoidea</taxon>
        <taxon>Isotomidae</taxon>
        <taxon>Proisotominae</taxon>
        <taxon>Folsomia</taxon>
    </lineage>
</organism>
<dbReference type="AlphaFoldDB" id="A0A226DKP4"/>
<dbReference type="InterPro" id="IPR011050">
    <property type="entry name" value="Pectin_lyase_fold/virulence"/>
</dbReference>